<proteinExistence type="inferred from homology"/>
<dbReference type="GO" id="GO:0097367">
    <property type="term" value="F:carbohydrate derivative binding"/>
    <property type="evidence" value="ECO:0007669"/>
    <property type="project" value="InterPro"/>
</dbReference>
<dbReference type="SUPFAM" id="SSF53697">
    <property type="entry name" value="SIS domain"/>
    <property type="match status" value="1"/>
</dbReference>
<evidence type="ECO:0000256" key="1">
    <source>
        <dbReference type="ARBA" id="ARBA00004926"/>
    </source>
</evidence>
<evidence type="ECO:0000256" key="3">
    <source>
        <dbReference type="ARBA" id="ARBA00022432"/>
    </source>
</evidence>
<evidence type="ECO:0000256" key="7">
    <source>
        <dbReference type="ARBA" id="ARBA00029321"/>
    </source>
</evidence>
<comment type="caution">
    <text evidence="9">The sequence shown here is derived from an EMBL/GenBank/DDBJ whole genome shotgun (WGS) entry which is preliminary data.</text>
</comment>
<dbReference type="GO" id="GO:0004347">
    <property type="term" value="F:glucose-6-phosphate isomerase activity"/>
    <property type="evidence" value="ECO:0007669"/>
    <property type="project" value="UniProtKB-EC"/>
</dbReference>
<comment type="catalytic activity">
    <reaction evidence="7 8">
        <text>alpha-D-glucose 6-phosphate = beta-D-fructose 6-phosphate</text>
        <dbReference type="Rhea" id="RHEA:11816"/>
        <dbReference type="ChEBI" id="CHEBI:57634"/>
        <dbReference type="ChEBI" id="CHEBI:58225"/>
        <dbReference type="EC" id="5.3.1.9"/>
    </reaction>
</comment>
<dbReference type="PANTHER" id="PTHR11469">
    <property type="entry name" value="GLUCOSE-6-PHOSPHATE ISOMERASE"/>
    <property type="match status" value="1"/>
</dbReference>
<protein>
    <recommendedName>
        <fullName evidence="8">Glucose-6-phosphate isomerase</fullName>
        <ecNumber evidence="8">5.3.1.9</ecNumber>
    </recommendedName>
</protein>
<evidence type="ECO:0000256" key="2">
    <source>
        <dbReference type="ARBA" id="ARBA00006604"/>
    </source>
</evidence>
<dbReference type="STRING" id="1294263.JCM21531_333"/>
<dbReference type="EC" id="5.3.1.9" evidence="8"/>
<dbReference type="PANTHER" id="PTHR11469:SF1">
    <property type="entry name" value="GLUCOSE-6-PHOSPHATE ISOMERASE"/>
    <property type="match status" value="1"/>
</dbReference>
<dbReference type="InterPro" id="IPR018189">
    <property type="entry name" value="Phosphoglucose_isomerase_CS"/>
</dbReference>
<evidence type="ECO:0000256" key="6">
    <source>
        <dbReference type="ARBA" id="ARBA00023235"/>
    </source>
</evidence>
<dbReference type="Gene3D" id="3.40.50.10490">
    <property type="entry name" value="Glucose-6-phosphate isomerase like protein, domain 1"/>
    <property type="match status" value="3"/>
</dbReference>
<dbReference type="EMBL" id="BAVR01000003">
    <property type="protein sequence ID" value="GAE86996.1"/>
    <property type="molecule type" value="Genomic_DNA"/>
</dbReference>
<dbReference type="GO" id="GO:0005829">
    <property type="term" value="C:cytosol"/>
    <property type="evidence" value="ECO:0007669"/>
    <property type="project" value="TreeGrafter"/>
</dbReference>
<dbReference type="InterPro" id="IPR046348">
    <property type="entry name" value="SIS_dom_sf"/>
</dbReference>
<accession>W4V1A6</accession>
<gene>
    <name evidence="9" type="ORF">JCM21531_333</name>
</gene>
<dbReference type="PROSITE" id="PS00765">
    <property type="entry name" value="P_GLUCOSE_ISOMERASE_1"/>
    <property type="match status" value="1"/>
</dbReference>
<dbReference type="GO" id="GO:0006094">
    <property type="term" value="P:gluconeogenesis"/>
    <property type="evidence" value="ECO:0007669"/>
    <property type="project" value="UniProtKB-KW"/>
</dbReference>
<comment type="similarity">
    <text evidence="2 8">Belongs to the GPI family.</text>
</comment>
<dbReference type="PROSITE" id="PS51463">
    <property type="entry name" value="P_GLUCOSE_ISOMERASE_3"/>
    <property type="match status" value="1"/>
</dbReference>
<sequence length="303" mass="33653">MERIKFDYSKAASFVNEREIAYFESFVKSAHEMLHNKTGAGNDFVGWVDLPVNYDKEEFARIKAAAEKIKSDSDVLIVIGIGGSYLGAKAAIDMLSHSFHNLLPKSKRNAPEIYFVGNNISSTYIADLMEVIEGKEISVNVISKSGTTTEPAIAFRIFKEYMESKYGKDGARSRIYATTDKEKGALKKLAMEEGYETFVVPDDIGGRFSVLTAVGLLPIAVSGADIDSMMKGAADARELYSNPNLMENDCYKYAAVRNALYRKNKTIEIMVNYELPFIISQNGGNSSMVKVKERIKKVYSGWG</sequence>
<dbReference type="InterPro" id="IPR035476">
    <property type="entry name" value="SIS_PGI_1"/>
</dbReference>
<evidence type="ECO:0000256" key="4">
    <source>
        <dbReference type="ARBA" id="ARBA00022490"/>
    </source>
</evidence>
<keyword evidence="6 8" id="KW-0413">Isomerase</keyword>
<dbReference type="GO" id="GO:0048029">
    <property type="term" value="F:monosaccharide binding"/>
    <property type="evidence" value="ECO:0007669"/>
    <property type="project" value="TreeGrafter"/>
</dbReference>
<evidence type="ECO:0000256" key="8">
    <source>
        <dbReference type="RuleBase" id="RU000612"/>
    </source>
</evidence>
<keyword evidence="10" id="KW-1185">Reference proteome</keyword>
<evidence type="ECO:0000313" key="10">
    <source>
        <dbReference type="Proteomes" id="UP000019109"/>
    </source>
</evidence>
<dbReference type="GO" id="GO:0006096">
    <property type="term" value="P:glycolytic process"/>
    <property type="evidence" value="ECO:0007669"/>
    <property type="project" value="UniProtKB-UniPathway"/>
</dbReference>
<reference evidence="9" key="1">
    <citation type="journal article" date="2014" name="Genome Announc.">
        <title>Draft Genome Sequence of Clostridium straminisolvens Strain JCM 21531T, Isolated from a Cellulose-Degrading Bacterial Community.</title>
        <authorList>
            <person name="Yuki M."/>
            <person name="Oshima K."/>
            <person name="Suda W."/>
            <person name="Sakamoto M."/>
            <person name="Kitamura K."/>
            <person name="Iida T."/>
            <person name="Hattori M."/>
            <person name="Ohkuma M."/>
        </authorList>
    </citation>
    <scope>NUCLEOTIDE SEQUENCE [LARGE SCALE GENOMIC DNA]</scope>
    <source>
        <strain evidence="9">JCM 21531</strain>
    </source>
</reference>
<name>W4V1A6_9FIRM</name>
<dbReference type="UniPathway" id="UPA00109">
    <property type="reaction ID" value="UER00181"/>
</dbReference>
<evidence type="ECO:0000313" key="9">
    <source>
        <dbReference type="EMBL" id="GAE86996.1"/>
    </source>
</evidence>
<dbReference type="FunFam" id="3.40.50.10490:FF:000016">
    <property type="entry name" value="Glucose-6-phosphate isomerase"/>
    <property type="match status" value="1"/>
</dbReference>
<dbReference type="AlphaFoldDB" id="W4V1A6"/>
<dbReference type="Pfam" id="PF00342">
    <property type="entry name" value="PGI"/>
    <property type="match status" value="1"/>
</dbReference>
<keyword evidence="3 8" id="KW-0312">Gluconeogenesis</keyword>
<comment type="pathway">
    <text evidence="1 8">Carbohydrate degradation; glycolysis; D-glyceraldehyde 3-phosphate and glycerone phosphate from D-glucose: step 2/4.</text>
</comment>
<dbReference type="InterPro" id="IPR001672">
    <property type="entry name" value="G6P_Isomerase"/>
</dbReference>
<keyword evidence="5 8" id="KW-0324">Glycolysis</keyword>
<dbReference type="Proteomes" id="UP000019109">
    <property type="component" value="Unassembled WGS sequence"/>
</dbReference>
<dbReference type="PRINTS" id="PR00662">
    <property type="entry name" value="G6PISOMERASE"/>
</dbReference>
<evidence type="ECO:0000256" key="5">
    <source>
        <dbReference type="ARBA" id="ARBA00023152"/>
    </source>
</evidence>
<organism evidence="9 10">
    <name type="scientific">Acetivibrio straminisolvens JCM 21531</name>
    <dbReference type="NCBI Taxonomy" id="1294263"/>
    <lineage>
        <taxon>Bacteria</taxon>
        <taxon>Bacillati</taxon>
        <taxon>Bacillota</taxon>
        <taxon>Clostridia</taxon>
        <taxon>Eubacteriales</taxon>
        <taxon>Oscillospiraceae</taxon>
        <taxon>Acetivibrio</taxon>
    </lineage>
</organism>
<dbReference type="GO" id="GO:0051156">
    <property type="term" value="P:glucose 6-phosphate metabolic process"/>
    <property type="evidence" value="ECO:0007669"/>
    <property type="project" value="TreeGrafter"/>
</dbReference>
<dbReference type="CDD" id="cd05015">
    <property type="entry name" value="SIS_PGI_1"/>
    <property type="match status" value="1"/>
</dbReference>
<keyword evidence="4" id="KW-0963">Cytoplasm</keyword>